<proteinExistence type="predicted"/>
<dbReference type="Proteomes" id="UP000184159">
    <property type="component" value="Unassembled WGS sequence"/>
</dbReference>
<dbReference type="RefSeq" id="WP_072957065.1">
    <property type="nucleotide sequence ID" value="NZ_FQUH01000005.1"/>
</dbReference>
<dbReference type="Gene3D" id="1.10.3920.10">
    <property type="entry name" value="PA2201 C-terminal domain-like"/>
    <property type="match status" value="1"/>
</dbReference>
<dbReference type="Pfam" id="PF08928">
    <property type="entry name" value="PoNi_N"/>
    <property type="match status" value="1"/>
</dbReference>
<dbReference type="SUPFAM" id="SSF140731">
    <property type="entry name" value="PA2201 C-terminal domain-like"/>
    <property type="match status" value="1"/>
</dbReference>
<organism evidence="3 4">
    <name type="scientific">Vibrio gazogenes DSM 21264 = NBRC 103151</name>
    <dbReference type="NCBI Taxonomy" id="1123492"/>
    <lineage>
        <taxon>Bacteria</taxon>
        <taxon>Pseudomonadati</taxon>
        <taxon>Pseudomonadota</taxon>
        <taxon>Gammaproteobacteria</taxon>
        <taxon>Vibrionales</taxon>
        <taxon>Vibrionaceae</taxon>
        <taxon>Vibrio</taxon>
    </lineage>
</organism>
<dbReference type="InterPro" id="IPR015024">
    <property type="entry name" value="PoNi_N"/>
</dbReference>
<dbReference type="EMBL" id="FQUH01000005">
    <property type="protein sequence ID" value="SHF04720.1"/>
    <property type="molecule type" value="Genomic_DNA"/>
</dbReference>
<feature type="domain" description="PoNi N-terminal" evidence="1">
    <location>
        <begin position="10"/>
        <end position="125"/>
    </location>
</feature>
<dbReference type="Pfam" id="PF08929">
    <property type="entry name" value="PoNi_C"/>
    <property type="match status" value="1"/>
</dbReference>
<evidence type="ECO:0000313" key="3">
    <source>
        <dbReference type="EMBL" id="SHF04720.1"/>
    </source>
</evidence>
<dbReference type="InterPro" id="IPR028983">
    <property type="entry name" value="PA2201-like_C"/>
</dbReference>
<dbReference type="InterPro" id="IPR015025">
    <property type="entry name" value="PoNi_C"/>
</dbReference>
<accession>A0A1M4YG56</accession>
<evidence type="ECO:0000313" key="4">
    <source>
        <dbReference type="Proteomes" id="UP000184159"/>
    </source>
</evidence>
<keyword evidence="4" id="KW-1185">Reference proteome</keyword>
<gene>
    <name evidence="3" type="ORF">SAMN02745781_01306</name>
</gene>
<feature type="domain" description="PoNi C-terminal" evidence="2">
    <location>
        <begin position="142"/>
        <end position="252"/>
    </location>
</feature>
<name>A0A1M4YG56_VIBGA</name>
<reference evidence="4" key="1">
    <citation type="submission" date="2016-11" db="EMBL/GenBank/DDBJ databases">
        <authorList>
            <person name="Varghese N."/>
            <person name="Submissions S."/>
        </authorList>
    </citation>
    <scope>NUCLEOTIDE SEQUENCE [LARGE SCALE GENOMIC DNA]</scope>
    <source>
        <strain evidence="4">DSM 21264</strain>
    </source>
</reference>
<sequence>MSADFLSTRRDPLLEEDIYLGKKESFQKRLTHEGLRKVLTDPEKDDDHKCSISWGFFTAYFENTILDYSAGLSLETVLNDFDKTLEYYIGHKKNHINDVLKYWEPDSFQYILWLYSLSILLGKQQYLVPLSRWLTILGDVKDDPILSILLARIGIVGLPRQELLAFPKSYQYLYDAIKGDGVSPTKTERQESIKQYLKGWYKGMKDCYWYNRHKGKFPTFFGYWAFEAGMVTLLYGLDDSSYRHMLYYPKDLVDHARAQGYDQLFASEQMEQQKHYIVLPGDESSIDGTFLCNLTNDQIILNRGDRAPGPVEDENGNCLFWVSQ</sequence>
<evidence type="ECO:0008006" key="5">
    <source>
        <dbReference type="Google" id="ProtNLM"/>
    </source>
</evidence>
<protein>
    <recommendedName>
        <fullName evidence="5">PoNi C-terminal domain-containing protein</fullName>
    </recommendedName>
</protein>
<evidence type="ECO:0000259" key="1">
    <source>
        <dbReference type="Pfam" id="PF08928"/>
    </source>
</evidence>
<dbReference type="AlphaFoldDB" id="A0A1M4YG56"/>
<evidence type="ECO:0000259" key="2">
    <source>
        <dbReference type="Pfam" id="PF08929"/>
    </source>
</evidence>